<gene>
    <name evidence="1" type="ORF">LCGC14_0861520</name>
</gene>
<comment type="caution">
    <text evidence="1">The sequence shown here is derived from an EMBL/GenBank/DDBJ whole genome shotgun (WGS) entry which is preliminary data.</text>
</comment>
<reference evidence="1" key="1">
    <citation type="journal article" date="2015" name="Nature">
        <title>Complex archaea that bridge the gap between prokaryotes and eukaryotes.</title>
        <authorList>
            <person name="Spang A."/>
            <person name="Saw J.H."/>
            <person name="Jorgensen S.L."/>
            <person name="Zaremba-Niedzwiedzka K."/>
            <person name="Martijn J."/>
            <person name="Lind A.E."/>
            <person name="van Eijk R."/>
            <person name="Schleper C."/>
            <person name="Guy L."/>
            <person name="Ettema T.J."/>
        </authorList>
    </citation>
    <scope>NUCLEOTIDE SEQUENCE</scope>
</reference>
<sequence>MARSECTVCGEVFKSLWGFDAHRIAKYNLPDKERCLSVRQMKKKGFIRKDNIWQRGVNPLFKQAQ</sequence>
<evidence type="ECO:0000313" key="1">
    <source>
        <dbReference type="EMBL" id="KKN27728.1"/>
    </source>
</evidence>
<accession>A0A0F9SE99</accession>
<dbReference type="AlphaFoldDB" id="A0A0F9SE99"/>
<dbReference type="EMBL" id="LAZR01002616">
    <property type="protein sequence ID" value="KKN27728.1"/>
    <property type="molecule type" value="Genomic_DNA"/>
</dbReference>
<protein>
    <submittedName>
        <fullName evidence="1">Uncharacterized protein</fullName>
    </submittedName>
</protein>
<organism evidence="1">
    <name type="scientific">marine sediment metagenome</name>
    <dbReference type="NCBI Taxonomy" id="412755"/>
    <lineage>
        <taxon>unclassified sequences</taxon>
        <taxon>metagenomes</taxon>
        <taxon>ecological metagenomes</taxon>
    </lineage>
</organism>
<name>A0A0F9SE99_9ZZZZ</name>
<proteinExistence type="predicted"/>